<dbReference type="InterPro" id="IPR037516">
    <property type="entry name" value="Tripartite_DENN"/>
</dbReference>
<organism evidence="3 4">
    <name type="scientific">Protopolystoma xenopodis</name>
    <dbReference type="NCBI Taxonomy" id="117903"/>
    <lineage>
        <taxon>Eukaryota</taxon>
        <taxon>Metazoa</taxon>
        <taxon>Spiralia</taxon>
        <taxon>Lophotrochozoa</taxon>
        <taxon>Platyhelminthes</taxon>
        <taxon>Monogenea</taxon>
        <taxon>Polyopisthocotylea</taxon>
        <taxon>Polystomatidea</taxon>
        <taxon>Polystomatidae</taxon>
        <taxon>Protopolystoma</taxon>
    </lineage>
</organism>
<dbReference type="PROSITE" id="PS50211">
    <property type="entry name" value="DENN"/>
    <property type="match status" value="1"/>
</dbReference>
<evidence type="ECO:0000313" key="3">
    <source>
        <dbReference type="EMBL" id="VEL20574.1"/>
    </source>
</evidence>
<feature type="region of interest" description="Disordered" evidence="1">
    <location>
        <begin position="158"/>
        <end position="179"/>
    </location>
</feature>
<dbReference type="EMBL" id="CAAALY010047097">
    <property type="protein sequence ID" value="VEL20574.1"/>
    <property type="molecule type" value="Genomic_DNA"/>
</dbReference>
<dbReference type="InterPro" id="IPR005112">
    <property type="entry name" value="dDENN_dom"/>
</dbReference>
<dbReference type="Proteomes" id="UP000784294">
    <property type="component" value="Unassembled WGS sequence"/>
</dbReference>
<dbReference type="OrthoDB" id="74314at2759"/>
<proteinExistence type="predicted"/>
<accession>A0A448WUG7</accession>
<dbReference type="AlphaFoldDB" id="A0A448WUG7"/>
<evidence type="ECO:0000313" key="4">
    <source>
        <dbReference type="Proteomes" id="UP000784294"/>
    </source>
</evidence>
<evidence type="ECO:0000256" key="1">
    <source>
        <dbReference type="SAM" id="MobiDB-lite"/>
    </source>
</evidence>
<comment type="caution">
    <text evidence="3">The sequence shown here is derived from an EMBL/GenBank/DDBJ whole genome shotgun (WGS) entry which is preliminary data.</text>
</comment>
<keyword evidence="4" id="KW-1185">Reference proteome</keyword>
<gene>
    <name evidence="3" type="ORF">PXEA_LOCUS14014</name>
</gene>
<name>A0A448WUG7_9PLAT</name>
<evidence type="ECO:0000259" key="2">
    <source>
        <dbReference type="PROSITE" id="PS50211"/>
    </source>
</evidence>
<dbReference type="SMART" id="SM00801">
    <property type="entry name" value="dDENN"/>
    <property type="match status" value="1"/>
</dbReference>
<feature type="domain" description="UDENN" evidence="2">
    <location>
        <begin position="1"/>
        <end position="98"/>
    </location>
</feature>
<protein>
    <recommendedName>
        <fullName evidence="2">UDENN domain-containing protein</fullName>
    </recommendedName>
</protein>
<sequence length="179" mass="20624">MTADHIYPPLPPAKPPELAFQDKQLRAVFLRLFTSLFAGYRSCLTITRIHPKPVIHFNKALFLLLRGIWHQNEFFDRLLSSMRFYQFTQERGPPFRVCDIFDEEYDTARSGGPLYSDLTSQFSTVTATVTNGITTQQNQPNQHYQSHLQVSISTAPQQNHSFLPSNQNQLQTHELSNQV</sequence>
<reference evidence="3" key="1">
    <citation type="submission" date="2018-11" db="EMBL/GenBank/DDBJ databases">
        <authorList>
            <consortium name="Pathogen Informatics"/>
        </authorList>
    </citation>
    <scope>NUCLEOTIDE SEQUENCE</scope>
</reference>